<dbReference type="AlphaFoldDB" id="A0A316V2C8"/>
<dbReference type="Proteomes" id="UP000245884">
    <property type="component" value="Unassembled WGS sequence"/>
</dbReference>
<gene>
    <name evidence="1" type="ORF">BDZ90DRAFT_230151</name>
</gene>
<evidence type="ECO:0000313" key="2">
    <source>
        <dbReference type="Proteomes" id="UP000245884"/>
    </source>
</evidence>
<name>A0A316V2C8_9BASI</name>
<dbReference type="RefSeq" id="XP_025365770.1">
    <property type="nucleotide sequence ID" value="XM_025505358.1"/>
</dbReference>
<reference evidence="1 2" key="1">
    <citation type="journal article" date="2018" name="Mol. Biol. Evol.">
        <title>Broad Genomic Sampling Reveals a Smut Pathogenic Ancestry of the Fungal Clade Ustilaginomycotina.</title>
        <authorList>
            <person name="Kijpornyongpan T."/>
            <person name="Mondo S.J."/>
            <person name="Barry K."/>
            <person name="Sandor L."/>
            <person name="Lee J."/>
            <person name="Lipzen A."/>
            <person name="Pangilinan J."/>
            <person name="LaButti K."/>
            <person name="Hainaut M."/>
            <person name="Henrissat B."/>
            <person name="Grigoriev I.V."/>
            <person name="Spatafora J.W."/>
            <person name="Aime M.C."/>
        </authorList>
    </citation>
    <scope>NUCLEOTIDE SEQUENCE [LARGE SCALE GENOMIC DNA]</scope>
    <source>
        <strain evidence="1 2">MCA 5214</strain>
    </source>
</reference>
<sequence>MDGWIDGKSKRDVFFVMVMKTVLDTPGAGRDALANVLGAKYHTANSFYGQINTAVCALIEHFHLQHRAESRISYGRPELELLQQQLIADLGASHMSPRNFENTTSALSGTSLGYVTGLRGGSMAASDPLDSDRQGLNAKDITLKRHLFAGASKIEDCPFALDLELTVRRFKGFQRADNRHETIIRIPAVERVENVNIEPQVFIATHLMAEGRLKERDEPDRQGTVIRTMSELLSSPAYEFVGFDCAAESAFLPPQLIETREGHRARLRRNNQQIQRFGRQQGTRASRRRSLTYNAAPESTRNIVIVSLTAQKQSSSNTSI</sequence>
<dbReference type="EMBL" id="KZ819662">
    <property type="protein sequence ID" value="PWN31158.1"/>
    <property type="molecule type" value="Genomic_DNA"/>
</dbReference>
<evidence type="ECO:0000313" key="1">
    <source>
        <dbReference type="EMBL" id="PWN31158.1"/>
    </source>
</evidence>
<accession>A0A316V2C8</accession>
<proteinExistence type="predicted"/>
<protein>
    <submittedName>
        <fullName evidence="1">Uncharacterized protein</fullName>
    </submittedName>
</protein>
<organism evidence="1 2">
    <name type="scientific">Jaminaea rosea</name>
    <dbReference type="NCBI Taxonomy" id="1569628"/>
    <lineage>
        <taxon>Eukaryota</taxon>
        <taxon>Fungi</taxon>
        <taxon>Dikarya</taxon>
        <taxon>Basidiomycota</taxon>
        <taxon>Ustilaginomycotina</taxon>
        <taxon>Exobasidiomycetes</taxon>
        <taxon>Microstromatales</taxon>
        <taxon>Microstromatales incertae sedis</taxon>
        <taxon>Jaminaea</taxon>
    </lineage>
</organism>
<keyword evidence="2" id="KW-1185">Reference proteome</keyword>
<dbReference type="GeneID" id="37027181"/>